<dbReference type="EC" id="2.7.11.1" evidence="3"/>
<feature type="region of interest" description="Disordered" evidence="14">
    <location>
        <begin position="498"/>
        <end position="574"/>
    </location>
</feature>
<evidence type="ECO:0000256" key="6">
    <source>
        <dbReference type="ARBA" id="ARBA00022741"/>
    </source>
</evidence>
<keyword evidence="10" id="KW-0119">Carbohydrate metabolism</keyword>
<dbReference type="FunCoup" id="A0A2K1QSS9">
    <property type="interactions" value="942"/>
</dbReference>
<evidence type="ECO:0000256" key="10">
    <source>
        <dbReference type="ARBA" id="ARBA00023277"/>
    </source>
</evidence>
<keyword evidence="9" id="KW-0539">Nucleus</keyword>
<dbReference type="SUPFAM" id="SSF56112">
    <property type="entry name" value="Protein kinase-like (PK-like)"/>
    <property type="match status" value="1"/>
</dbReference>
<keyword evidence="17" id="KW-1185">Reference proteome</keyword>
<dbReference type="PROSITE" id="PS50011">
    <property type="entry name" value="PROTEIN_KINASE_DOM"/>
    <property type="match status" value="1"/>
</dbReference>
<dbReference type="GO" id="GO:0035556">
    <property type="term" value="P:intracellular signal transduction"/>
    <property type="evidence" value="ECO:0007669"/>
    <property type="project" value="TreeGrafter"/>
</dbReference>
<feature type="compositionally biased region" description="Polar residues" evidence="14">
    <location>
        <begin position="766"/>
        <end position="777"/>
    </location>
</feature>
<dbReference type="Pfam" id="PF08587">
    <property type="entry name" value="UBA_2"/>
    <property type="match status" value="1"/>
</dbReference>
<dbReference type="Gene3D" id="3.30.310.80">
    <property type="entry name" value="Kinase associated domain 1, KA1"/>
    <property type="match status" value="2"/>
</dbReference>
<feature type="region of interest" description="Disordered" evidence="14">
    <location>
        <begin position="849"/>
        <end position="883"/>
    </location>
</feature>
<dbReference type="SMART" id="SM00220">
    <property type="entry name" value="S_TKc"/>
    <property type="match status" value="1"/>
</dbReference>
<comment type="subcellular location">
    <subcellularLocation>
        <location evidence="1">Nucleus</location>
    </subcellularLocation>
</comment>
<evidence type="ECO:0000256" key="14">
    <source>
        <dbReference type="SAM" id="MobiDB-lite"/>
    </source>
</evidence>
<evidence type="ECO:0000256" key="11">
    <source>
        <dbReference type="ARBA" id="ARBA00047899"/>
    </source>
</evidence>
<dbReference type="PANTHER" id="PTHR24346">
    <property type="entry name" value="MAP/MICROTUBULE AFFINITY-REGULATING KINASE"/>
    <property type="match status" value="1"/>
</dbReference>
<dbReference type="Pfam" id="PF16579">
    <property type="entry name" value="AdenylateSensor"/>
    <property type="match status" value="1"/>
</dbReference>
<feature type="region of interest" description="Disordered" evidence="14">
    <location>
        <begin position="720"/>
        <end position="799"/>
    </location>
</feature>
<dbReference type="InterPro" id="IPR000719">
    <property type="entry name" value="Prot_kinase_dom"/>
</dbReference>
<dbReference type="STRING" id="2082308.A0A2K1QSS9"/>
<feature type="compositionally biased region" description="Acidic residues" evidence="14">
    <location>
        <begin position="1"/>
        <end position="10"/>
    </location>
</feature>
<dbReference type="CDD" id="cd14334">
    <property type="entry name" value="UBA_SNF1_fungi"/>
    <property type="match status" value="1"/>
</dbReference>
<gene>
    <name evidence="16" type="ORF">CAC42_4064</name>
</gene>
<evidence type="ECO:0000256" key="13">
    <source>
        <dbReference type="PROSITE-ProRule" id="PRU10141"/>
    </source>
</evidence>
<evidence type="ECO:0000256" key="8">
    <source>
        <dbReference type="ARBA" id="ARBA00022840"/>
    </source>
</evidence>
<organism evidence="16 17">
    <name type="scientific">Sphaceloma murrayae</name>
    <dbReference type="NCBI Taxonomy" id="2082308"/>
    <lineage>
        <taxon>Eukaryota</taxon>
        <taxon>Fungi</taxon>
        <taxon>Dikarya</taxon>
        <taxon>Ascomycota</taxon>
        <taxon>Pezizomycotina</taxon>
        <taxon>Dothideomycetes</taxon>
        <taxon>Dothideomycetidae</taxon>
        <taxon>Myriangiales</taxon>
        <taxon>Elsinoaceae</taxon>
        <taxon>Sphaceloma</taxon>
    </lineage>
</organism>
<reference evidence="16 17" key="1">
    <citation type="submission" date="2017-06" db="EMBL/GenBank/DDBJ databases">
        <title>Draft genome sequence of a variant of Elsinoe murrayae.</title>
        <authorList>
            <person name="Cheng Q."/>
        </authorList>
    </citation>
    <scope>NUCLEOTIDE SEQUENCE [LARGE SCALE GENOMIC DNA]</scope>
    <source>
        <strain evidence="16 17">CQ-2017a</strain>
    </source>
</reference>
<dbReference type="PROSITE" id="PS00108">
    <property type="entry name" value="PROTEIN_KINASE_ST"/>
    <property type="match status" value="1"/>
</dbReference>
<keyword evidence="6 13" id="KW-0547">Nucleotide-binding</keyword>
<keyword evidence="4" id="KW-0723">Serine/threonine-protein kinase</keyword>
<keyword evidence="5" id="KW-0808">Transferase</keyword>
<evidence type="ECO:0000259" key="15">
    <source>
        <dbReference type="PROSITE" id="PS50011"/>
    </source>
</evidence>
<feature type="compositionally biased region" description="Basic and acidic residues" evidence="14">
    <location>
        <begin position="22"/>
        <end position="31"/>
    </location>
</feature>
<comment type="caution">
    <text evidence="16">The sequence shown here is derived from an EMBL/GenBank/DDBJ whole genome shotgun (WGS) entry which is preliminary data.</text>
</comment>
<dbReference type="GO" id="GO:0005524">
    <property type="term" value="F:ATP binding"/>
    <property type="evidence" value="ECO:0007669"/>
    <property type="project" value="UniProtKB-UniRule"/>
</dbReference>
<dbReference type="FunFam" id="3.30.200.20:FF:000236">
    <property type="entry name" value="Non-specific serine/threonine protein kinase"/>
    <property type="match status" value="1"/>
</dbReference>
<dbReference type="Pfam" id="PF00069">
    <property type="entry name" value="Pkinase"/>
    <property type="match status" value="1"/>
</dbReference>
<dbReference type="SUPFAM" id="SSF103243">
    <property type="entry name" value="KA1-like"/>
    <property type="match status" value="1"/>
</dbReference>
<dbReference type="InterPro" id="IPR032270">
    <property type="entry name" value="AMPK_C"/>
</dbReference>
<dbReference type="InParanoid" id="A0A2K1QSS9"/>
<comment type="similarity">
    <text evidence="2">Belongs to the protein kinase superfamily. CAMK Ser/Thr protein kinase family. SNF1 subfamily.</text>
</comment>
<dbReference type="Gene3D" id="1.10.8.10">
    <property type="entry name" value="DNA helicase RuvA subunit, C-terminal domain"/>
    <property type="match status" value="1"/>
</dbReference>
<accession>A0A2K1QSS9</accession>
<dbReference type="GO" id="GO:0106310">
    <property type="term" value="F:protein serine kinase activity"/>
    <property type="evidence" value="ECO:0007669"/>
    <property type="project" value="RHEA"/>
</dbReference>
<feature type="region of interest" description="Disordered" evidence="14">
    <location>
        <begin position="599"/>
        <end position="702"/>
    </location>
</feature>
<sequence>MSSAFDDEDLSLSITPSNPRRNSKDDRREEMPPPSAPSSRPHRPPKSSAASASGSSSASGREGRLNQYTFHRTLGEGSFGKVKLATHKVTKQKVAIKVITRSKLISRDMTGRIEREISYLQLLRHPHIIKLYTVVSTPREICMVLEYAGGELFDYIVNHGRLPEDKARKFFQQIVCAIEYCHRHKIVHRDLKPENLLLDDQFNVKIADFGLSNIMTDGNFLKTSCGSPNYAAPEVISGKLYAGPEVDVWSCGVILYVLLTGRLPFDDEYIPALFKKIQQGNYNVPPYMSKEASRLIKRMLQVNPVLRITVQEIRQDPWFTKNLAEYLKPPVEEFVETGVDPSKAIDPLKFNTGVPVIVQEKLHNAVVGKLGKTMGYGMQDVQEALSKDEPSAVKDAYLIVRENTIMANDPILKENPVLQPFLAQSPPAYGSLRGASIGSTIPKSHGPQSPGLGSSSNFDHPRHGSTASNNIGEARSPVSTVGILPTSLPTFHAVYMKGQQDRTSDEDKPSELTHPPTPLDDPKAIARRQLNPHAKGSQINLQKLEKPEAMTPLTGEKPSAPVKRKTTKWQFGIRSRNSPSEAMLAIYKALKSMGAVWETPNIRRPGGNASPSREERRPRQHEGSQSPEYSDSDPDAGTDPEYATQEEREARRRARRNNDSFHHGTGSSDEEPYNDQHRRDAHRRRRTRGRDRHGPWNDWGYKIPEDPWIINARFRKDGMYPPGVAHPSSTHSSRADLRDHDVRRRSSTNSSSTSIPGTAHQGPGSAANTPPMLSQPGSAHASAENVATPGVGLGREGSLRRADHGEDSCWAYVTIQLYCIEKDSFMVDFKCAGYERLVRKLGRRVKRQMSGVYEGGDPGDEHLERTGEQEEDDREEDLDDGYEGLGRVVGEKDISSPFPFMDVASSLIVNLAQRGD</sequence>
<dbReference type="InterPro" id="IPR008271">
    <property type="entry name" value="Ser/Thr_kinase_AS"/>
</dbReference>
<dbReference type="EMBL" id="NKHZ01000047">
    <property type="protein sequence ID" value="PNS18105.1"/>
    <property type="molecule type" value="Genomic_DNA"/>
</dbReference>
<comment type="catalytic activity">
    <reaction evidence="12">
        <text>L-seryl-[protein] + ATP = O-phospho-L-seryl-[protein] + ADP + H(+)</text>
        <dbReference type="Rhea" id="RHEA:17989"/>
        <dbReference type="Rhea" id="RHEA-COMP:9863"/>
        <dbReference type="Rhea" id="RHEA-COMP:11604"/>
        <dbReference type="ChEBI" id="CHEBI:15378"/>
        <dbReference type="ChEBI" id="CHEBI:29999"/>
        <dbReference type="ChEBI" id="CHEBI:30616"/>
        <dbReference type="ChEBI" id="CHEBI:83421"/>
        <dbReference type="ChEBI" id="CHEBI:456216"/>
        <dbReference type="EC" id="2.7.11.1"/>
    </reaction>
</comment>
<evidence type="ECO:0000256" key="3">
    <source>
        <dbReference type="ARBA" id="ARBA00012513"/>
    </source>
</evidence>
<feature type="compositionally biased region" description="Basic and acidic residues" evidence="14">
    <location>
        <begin position="733"/>
        <end position="744"/>
    </location>
</feature>
<dbReference type="GO" id="GO:0005634">
    <property type="term" value="C:nucleus"/>
    <property type="evidence" value="ECO:0007669"/>
    <property type="project" value="UniProtKB-SubCell"/>
</dbReference>
<feature type="compositionally biased region" description="Basic and acidic residues" evidence="14">
    <location>
        <begin position="645"/>
        <end position="662"/>
    </location>
</feature>
<keyword evidence="7" id="KW-0418">Kinase</keyword>
<evidence type="ECO:0000256" key="1">
    <source>
        <dbReference type="ARBA" id="ARBA00004123"/>
    </source>
</evidence>
<evidence type="ECO:0000256" key="2">
    <source>
        <dbReference type="ARBA" id="ARBA00006234"/>
    </source>
</evidence>
<proteinExistence type="inferred from homology"/>
<dbReference type="InterPro" id="IPR013896">
    <property type="entry name" value="SNF1_UBA"/>
</dbReference>
<keyword evidence="8 13" id="KW-0067">ATP-binding</keyword>
<evidence type="ECO:0000256" key="5">
    <source>
        <dbReference type="ARBA" id="ARBA00022679"/>
    </source>
</evidence>
<name>A0A2K1QSS9_9PEZI</name>
<feature type="compositionally biased region" description="Acidic residues" evidence="14">
    <location>
        <begin position="869"/>
        <end position="882"/>
    </location>
</feature>
<evidence type="ECO:0000256" key="9">
    <source>
        <dbReference type="ARBA" id="ARBA00023242"/>
    </source>
</evidence>
<dbReference type="InterPro" id="IPR017441">
    <property type="entry name" value="Protein_kinase_ATP_BS"/>
</dbReference>
<dbReference type="InterPro" id="IPR028375">
    <property type="entry name" value="KA1/Ssp2_C"/>
</dbReference>
<dbReference type="OrthoDB" id="193931at2759"/>
<protein>
    <recommendedName>
        <fullName evidence="3">non-specific serine/threonine protein kinase</fullName>
        <ecNumber evidence="3">2.7.11.1</ecNumber>
    </recommendedName>
</protein>
<feature type="binding site" evidence="13">
    <location>
        <position position="97"/>
    </location>
    <ligand>
        <name>ATP</name>
        <dbReference type="ChEBI" id="CHEBI:30616"/>
    </ligand>
</feature>
<feature type="compositionally biased region" description="Basic and acidic residues" evidence="14">
    <location>
        <begin position="859"/>
        <end position="868"/>
    </location>
</feature>
<evidence type="ECO:0000256" key="7">
    <source>
        <dbReference type="ARBA" id="ARBA00022777"/>
    </source>
</evidence>
<feature type="compositionally biased region" description="Low complexity" evidence="14">
    <location>
        <begin position="46"/>
        <end position="59"/>
    </location>
</feature>
<dbReference type="PROSITE" id="PS00107">
    <property type="entry name" value="PROTEIN_KINASE_ATP"/>
    <property type="match status" value="1"/>
</dbReference>
<dbReference type="GO" id="GO:0005737">
    <property type="term" value="C:cytoplasm"/>
    <property type="evidence" value="ECO:0007669"/>
    <property type="project" value="TreeGrafter"/>
</dbReference>
<evidence type="ECO:0000256" key="4">
    <source>
        <dbReference type="ARBA" id="ARBA00022527"/>
    </source>
</evidence>
<feature type="compositionally biased region" description="Basic residues" evidence="14">
    <location>
        <begin position="679"/>
        <end position="691"/>
    </location>
</feature>
<evidence type="ECO:0000313" key="16">
    <source>
        <dbReference type="EMBL" id="PNS18105.1"/>
    </source>
</evidence>
<comment type="catalytic activity">
    <reaction evidence="11">
        <text>L-threonyl-[protein] + ATP = O-phospho-L-threonyl-[protein] + ADP + H(+)</text>
        <dbReference type="Rhea" id="RHEA:46608"/>
        <dbReference type="Rhea" id="RHEA-COMP:11060"/>
        <dbReference type="Rhea" id="RHEA-COMP:11605"/>
        <dbReference type="ChEBI" id="CHEBI:15378"/>
        <dbReference type="ChEBI" id="CHEBI:30013"/>
        <dbReference type="ChEBI" id="CHEBI:30616"/>
        <dbReference type="ChEBI" id="CHEBI:61977"/>
        <dbReference type="ChEBI" id="CHEBI:456216"/>
        <dbReference type="EC" id="2.7.11.1"/>
    </reaction>
</comment>
<dbReference type="FunFam" id="1.10.510.10:FF:000407">
    <property type="entry name" value="Non-specific serine/threonine protein kinase"/>
    <property type="match status" value="1"/>
</dbReference>
<dbReference type="InterPro" id="IPR011009">
    <property type="entry name" value="Kinase-like_dom_sf"/>
</dbReference>
<feature type="compositionally biased region" description="Basic and acidic residues" evidence="14">
    <location>
        <begin position="612"/>
        <end position="622"/>
    </location>
</feature>
<evidence type="ECO:0000313" key="17">
    <source>
        <dbReference type="Proteomes" id="UP000243797"/>
    </source>
</evidence>
<feature type="region of interest" description="Disordered" evidence="14">
    <location>
        <begin position="433"/>
        <end position="483"/>
    </location>
</feature>
<dbReference type="CDD" id="cd14079">
    <property type="entry name" value="STKc_AMPK_alpha"/>
    <property type="match status" value="1"/>
</dbReference>
<evidence type="ECO:0000256" key="12">
    <source>
        <dbReference type="ARBA" id="ARBA00048679"/>
    </source>
</evidence>
<feature type="region of interest" description="Disordered" evidence="14">
    <location>
        <begin position="1"/>
        <end position="64"/>
    </location>
</feature>
<dbReference type="GO" id="GO:0004674">
    <property type="term" value="F:protein serine/threonine kinase activity"/>
    <property type="evidence" value="ECO:0007669"/>
    <property type="project" value="UniProtKB-KW"/>
</dbReference>
<dbReference type="Proteomes" id="UP000243797">
    <property type="component" value="Unassembled WGS sequence"/>
</dbReference>
<feature type="compositionally biased region" description="Basic and acidic residues" evidence="14">
    <location>
        <begin position="499"/>
        <end position="511"/>
    </location>
</feature>
<dbReference type="PANTHER" id="PTHR24346:SF110">
    <property type="entry name" value="NON-SPECIFIC SERINE_THREONINE PROTEIN KINASE"/>
    <property type="match status" value="1"/>
</dbReference>
<dbReference type="AlphaFoldDB" id="A0A2K1QSS9"/>
<feature type="domain" description="Protein kinase" evidence="15">
    <location>
        <begin position="68"/>
        <end position="319"/>
    </location>
</feature>
<dbReference type="Gene3D" id="1.10.510.10">
    <property type="entry name" value="Transferase(Phosphotransferase) domain 1"/>
    <property type="match status" value="1"/>
</dbReference>